<evidence type="ECO:0000259" key="2">
    <source>
        <dbReference type="PROSITE" id="PS50125"/>
    </source>
</evidence>
<proteinExistence type="predicted"/>
<dbReference type="CDD" id="cd07302">
    <property type="entry name" value="CHD"/>
    <property type="match status" value="1"/>
</dbReference>
<dbReference type="PANTHER" id="PTHR43336:SF3">
    <property type="entry name" value="GUANYLATE CYCLASE DOMAIN-CONTAINING PROTEIN"/>
    <property type="match status" value="1"/>
</dbReference>
<name>A0A7S1LEV7_ALECA</name>
<keyword evidence="1" id="KW-0472">Membrane</keyword>
<dbReference type="AlphaFoldDB" id="A0A7S1LEV7"/>
<dbReference type="GO" id="GO:0035556">
    <property type="term" value="P:intracellular signal transduction"/>
    <property type="evidence" value="ECO:0007669"/>
    <property type="project" value="InterPro"/>
</dbReference>
<accession>A0A7S1LEV7</accession>
<dbReference type="Gene3D" id="3.30.70.1230">
    <property type="entry name" value="Nucleotide cyclase"/>
    <property type="match status" value="1"/>
</dbReference>
<keyword evidence="1" id="KW-0812">Transmembrane</keyword>
<reference evidence="3" key="1">
    <citation type="submission" date="2021-01" db="EMBL/GenBank/DDBJ databases">
        <authorList>
            <person name="Corre E."/>
            <person name="Pelletier E."/>
            <person name="Niang G."/>
            <person name="Scheremetjew M."/>
            <person name="Finn R."/>
            <person name="Kale V."/>
            <person name="Holt S."/>
            <person name="Cochrane G."/>
            <person name="Meng A."/>
            <person name="Brown T."/>
            <person name="Cohen L."/>
        </authorList>
    </citation>
    <scope>NUCLEOTIDE SEQUENCE</scope>
    <source>
        <strain evidence="3">OF101</strain>
    </source>
</reference>
<organism evidence="3">
    <name type="scientific">Alexandrium catenella</name>
    <name type="common">Red tide dinoflagellate</name>
    <name type="synonym">Gonyaulax catenella</name>
    <dbReference type="NCBI Taxonomy" id="2925"/>
    <lineage>
        <taxon>Eukaryota</taxon>
        <taxon>Sar</taxon>
        <taxon>Alveolata</taxon>
        <taxon>Dinophyceae</taxon>
        <taxon>Gonyaulacales</taxon>
        <taxon>Pyrocystaceae</taxon>
        <taxon>Alexandrium</taxon>
    </lineage>
</organism>
<evidence type="ECO:0000256" key="1">
    <source>
        <dbReference type="SAM" id="Phobius"/>
    </source>
</evidence>
<dbReference type="SUPFAM" id="SSF55073">
    <property type="entry name" value="Nucleotide cyclase"/>
    <property type="match status" value="1"/>
</dbReference>
<keyword evidence="1" id="KW-1133">Transmembrane helix</keyword>
<gene>
    <name evidence="3" type="ORF">ACAT0790_LOCUS7209</name>
</gene>
<dbReference type="PROSITE" id="PS50125">
    <property type="entry name" value="GUANYLATE_CYCLASE_2"/>
    <property type="match status" value="1"/>
</dbReference>
<dbReference type="InterPro" id="IPR001054">
    <property type="entry name" value="A/G_cyclase"/>
</dbReference>
<dbReference type="InterPro" id="IPR029787">
    <property type="entry name" value="Nucleotide_cyclase"/>
</dbReference>
<dbReference type="GO" id="GO:0009190">
    <property type="term" value="P:cyclic nucleotide biosynthetic process"/>
    <property type="evidence" value="ECO:0007669"/>
    <property type="project" value="InterPro"/>
</dbReference>
<evidence type="ECO:0000313" key="3">
    <source>
        <dbReference type="EMBL" id="CAD9100672.1"/>
    </source>
</evidence>
<protein>
    <recommendedName>
        <fullName evidence="2">Guanylate cyclase domain-containing protein</fullName>
    </recommendedName>
</protein>
<feature type="transmembrane region" description="Helical" evidence="1">
    <location>
        <begin position="43"/>
        <end position="64"/>
    </location>
</feature>
<dbReference type="PANTHER" id="PTHR43336">
    <property type="entry name" value="OXYGEN SENSOR HISTIDINE KINASE RESPONSE REGULATOR DEVS/DOSS"/>
    <property type="match status" value="1"/>
</dbReference>
<dbReference type="Pfam" id="PF00211">
    <property type="entry name" value="Guanylate_cyc"/>
    <property type="match status" value="1"/>
</dbReference>
<feature type="domain" description="Guanylate cyclase" evidence="2">
    <location>
        <begin position="192"/>
        <end position="337"/>
    </location>
</feature>
<dbReference type="EMBL" id="HBGE01012201">
    <property type="protein sequence ID" value="CAD9100672.1"/>
    <property type="molecule type" value="Transcribed_RNA"/>
</dbReference>
<sequence length="518" mass="58818">MCPQDVRNMERDIFTERMITQDQFRQWHFVFYFDQRPYVRHEAALNILTTVFVCMVLCVASLFFSSDANTLVLNPVEKMINKVEAIRDNPLRATQMADEEFKREEMRKSAEIRKSSSMRALHSWKKRWCCQRHQEGAELMETVILEKTIIKLGSLLALGFGEAGANIVSQNMRGSDTSGVNAMVSGRRVDCIVGNVRICDFSIATEVLQEEVMQFVNRIAEIVHGVVNEFHGAANKNMGDTFLVIWRTAGMAPPKVRRMADMSVYAFAKVLGGVHRSNVLAAYRYHPGLQQRLGSDCRVNLSFGLHCGWAIEGAVGSEFKIDASYLSPNVSIAGGVEHATRIYAVSILVSEAVVRLCSKDMTANMRLIDKVRFAGTNEPIELYCLDLDYLDLPVDEPLRRMPIWNTQMRYRSRQYLEGRKRKLWRGDAEISMIFEDDGQIACMRGACSEEFRQHFNMGYQNYAQGEWLVARQRLSKTLAMLCRKDGPSAALLRFMGTHGFKAPTGWAGVRDLGNLDRL</sequence>